<feature type="compositionally biased region" description="Pro residues" evidence="1">
    <location>
        <begin position="28"/>
        <end position="40"/>
    </location>
</feature>
<reference evidence="2 3" key="1">
    <citation type="submission" date="2024-05" db="EMBL/GenBank/DDBJ databases">
        <title>Genome sequencing and assembly of Indian major carp, Cirrhinus mrigala (Hamilton, 1822).</title>
        <authorList>
            <person name="Mohindra V."/>
            <person name="Chowdhury L.M."/>
            <person name="Lal K."/>
            <person name="Jena J.K."/>
        </authorList>
    </citation>
    <scope>NUCLEOTIDE SEQUENCE [LARGE SCALE GENOMIC DNA]</scope>
    <source>
        <strain evidence="2">CM1030</strain>
        <tissue evidence="2">Blood</tissue>
    </source>
</reference>
<dbReference type="Proteomes" id="UP001529510">
    <property type="component" value="Unassembled WGS sequence"/>
</dbReference>
<sequence>DTPPASASKAQTPPQSCDPAAPAWLPTPSSPPEPISPPAPLGSLIPSAPP</sequence>
<protein>
    <submittedName>
        <fullName evidence="2">Uncharacterized protein</fullName>
    </submittedName>
</protein>
<evidence type="ECO:0000256" key="1">
    <source>
        <dbReference type="SAM" id="MobiDB-lite"/>
    </source>
</evidence>
<evidence type="ECO:0000313" key="3">
    <source>
        <dbReference type="Proteomes" id="UP001529510"/>
    </source>
</evidence>
<feature type="region of interest" description="Disordered" evidence="1">
    <location>
        <begin position="1"/>
        <end position="50"/>
    </location>
</feature>
<feature type="non-terminal residue" evidence="2">
    <location>
        <position position="50"/>
    </location>
</feature>
<dbReference type="AlphaFoldDB" id="A0ABD0PEE9"/>
<gene>
    <name evidence="2" type="ORF">M9458_032764</name>
</gene>
<dbReference type="EMBL" id="JAMKFB020000016">
    <property type="protein sequence ID" value="KAL0172453.1"/>
    <property type="molecule type" value="Genomic_DNA"/>
</dbReference>
<comment type="caution">
    <text evidence="2">The sequence shown here is derived from an EMBL/GenBank/DDBJ whole genome shotgun (WGS) entry which is preliminary data.</text>
</comment>
<evidence type="ECO:0000313" key="2">
    <source>
        <dbReference type="EMBL" id="KAL0172453.1"/>
    </source>
</evidence>
<keyword evidence="3" id="KW-1185">Reference proteome</keyword>
<accession>A0ABD0PEE9</accession>
<organism evidence="2 3">
    <name type="scientific">Cirrhinus mrigala</name>
    <name type="common">Mrigala</name>
    <dbReference type="NCBI Taxonomy" id="683832"/>
    <lineage>
        <taxon>Eukaryota</taxon>
        <taxon>Metazoa</taxon>
        <taxon>Chordata</taxon>
        <taxon>Craniata</taxon>
        <taxon>Vertebrata</taxon>
        <taxon>Euteleostomi</taxon>
        <taxon>Actinopterygii</taxon>
        <taxon>Neopterygii</taxon>
        <taxon>Teleostei</taxon>
        <taxon>Ostariophysi</taxon>
        <taxon>Cypriniformes</taxon>
        <taxon>Cyprinidae</taxon>
        <taxon>Labeoninae</taxon>
        <taxon>Labeonini</taxon>
        <taxon>Cirrhinus</taxon>
    </lineage>
</organism>
<feature type="non-terminal residue" evidence="2">
    <location>
        <position position="1"/>
    </location>
</feature>
<proteinExistence type="predicted"/>
<name>A0ABD0PEE9_CIRMR</name>